<accession>A0A6J4TZR8</accession>
<keyword evidence="5" id="KW-0067">ATP-binding</keyword>
<dbReference type="EMBL" id="CADCWF010000012">
    <property type="protein sequence ID" value="CAA9535895.1"/>
    <property type="molecule type" value="Genomic_DNA"/>
</dbReference>
<name>A0A6J4TZR8_9BACT</name>
<dbReference type="Gene3D" id="3.30.230.10">
    <property type="match status" value="1"/>
</dbReference>
<proteinExistence type="inferred from homology"/>
<evidence type="ECO:0000259" key="8">
    <source>
        <dbReference type="Pfam" id="PF08544"/>
    </source>
</evidence>
<evidence type="ECO:0000256" key="6">
    <source>
        <dbReference type="ARBA" id="ARBA00023144"/>
    </source>
</evidence>
<evidence type="ECO:0000256" key="4">
    <source>
        <dbReference type="ARBA" id="ARBA00022777"/>
    </source>
</evidence>
<dbReference type="InterPro" id="IPR013750">
    <property type="entry name" value="GHMP_kinase_C_dom"/>
</dbReference>
<feature type="domain" description="Galactokinase N-terminal" evidence="9">
    <location>
        <begin position="33"/>
        <end position="68"/>
    </location>
</feature>
<evidence type="ECO:0000313" key="10">
    <source>
        <dbReference type="EMBL" id="CAA9535895.1"/>
    </source>
</evidence>
<dbReference type="GO" id="GO:0005524">
    <property type="term" value="F:ATP binding"/>
    <property type="evidence" value="ECO:0007669"/>
    <property type="project" value="UniProtKB-KW"/>
</dbReference>
<dbReference type="Pfam" id="PF00288">
    <property type="entry name" value="GHMP_kinases_N"/>
    <property type="match status" value="1"/>
</dbReference>
<evidence type="ECO:0000259" key="7">
    <source>
        <dbReference type="Pfam" id="PF00288"/>
    </source>
</evidence>
<organism evidence="10">
    <name type="scientific">uncultured Thermomicrobiales bacterium</name>
    <dbReference type="NCBI Taxonomy" id="1645740"/>
    <lineage>
        <taxon>Bacteria</taxon>
        <taxon>Pseudomonadati</taxon>
        <taxon>Thermomicrobiota</taxon>
        <taxon>Thermomicrobia</taxon>
        <taxon>Thermomicrobiales</taxon>
        <taxon>environmental samples</taxon>
    </lineage>
</organism>
<evidence type="ECO:0000256" key="1">
    <source>
        <dbReference type="ARBA" id="ARBA00006566"/>
    </source>
</evidence>
<dbReference type="EC" id="2.7.1.6" evidence="10"/>
<evidence type="ECO:0000259" key="9">
    <source>
        <dbReference type="Pfam" id="PF10509"/>
    </source>
</evidence>
<dbReference type="PANTHER" id="PTHR10457">
    <property type="entry name" value="MEVALONATE KINASE/GALACTOKINASE"/>
    <property type="match status" value="1"/>
</dbReference>
<keyword evidence="2 10" id="KW-0808">Transferase</keyword>
<dbReference type="Pfam" id="PF10509">
    <property type="entry name" value="GalKase_gal_bdg"/>
    <property type="match status" value="1"/>
</dbReference>
<dbReference type="Gene3D" id="3.30.70.890">
    <property type="entry name" value="GHMP kinase, C-terminal domain"/>
    <property type="match status" value="1"/>
</dbReference>
<dbReference type="InterPro" id="IPR019539">
    <property type="entry name" value="GalKase_N"/>
</dbReference>
<sequence>MIDSAADGEIRAVEERAVAAARLAFGDGWQLDRVALAPGRIELLGNHLDYNGGPVLCAAIDRHVAVAAGGGPAGGWDLRVVAADNPTLGVVAFDAESVRDWRNPERPPNTDAYVRGLVAGALDRPNLSLRRPTELAIAGDVPLGFGLSSSAALCVSLGLAMVEPRPSDHDLVLLAQEAEHRAGTPCGTMDQSASVAGGVIRFDGATLTIERLSPDLGELVFAVVDSGVERSLGVSSYPLRVEESRAALDHANRVLGLALPHLAALSIEALEELTTGTDPLPSPLLDRVRHVVSETLRVNQGEAALGAADWPRFGALMTASGRSSATDYAISHPKVEELVGETLQAAGVLGARMMGGGEGGAVLVLLPRDFVGQLEATLRHGFFARHGMTERSGLVHACAFSDGARVRPVG</sequence>
<dbReference type="PRINTS" id="PR00959">
    <property type="entry name" value="MEVGALKINASE"/>
</dbReference>
<dbReference type="InterPro" id="IPR000705">
    <property type="entry name" value="Galactokinase"/>
</dbReference>
<comment type="similarity">
    <text evidence="1">Belongs to the GHMP kinase family. GalK subfamily.</text>
</comment>
<dbReference type="InterPro" id="IPR006204">
    <property type="entry name" value="GHMP_kinase_N_dom"/>
</dbReference>
<dbReference type="GO" id="GO:0004335">
    <property type="term" value="F:galactokinase activity"/>
    <property type="evidence" value="ECO:0007669"/>
    <property type="project" value="UniProtKB-EC"/>
</dbReference>
<dbReference type="GO" id="GO:0006012">
    <property type="term" value="P:galactose metabolic process"/>
    <property type="evidence" value="ECO:0007669"/>
    <property type="project" value="UniProtKB-KW"/>
</dbReference>
<dbReference type="SUPFAM" id="SSF54211">
    <property type="entry name" value="Ribosomal protein S5 domain 2-like"/>
    <property type="match status" value="1"/>
</dbReference>
<dbReference type="PROSITE" id="PS00627">
    <property type="entry name" value="GHMP_KINASES_ATP"/>
    <property type="match status" value="1"/>
</dbReference>
<dbReference type="PIRSF" id="PIRSF000530">
    <property type="entry name" value="Galactokinase"/>
    <property type="match status" value="1"/>
</dbReference>
<dbReference type="PRINTS" id="PR00473">
    <property type="entry name" value="GALCTOKINASE"/>
</dbReference>
<reference evidence="10" key="1">
    <citation type="submission" date="2020-02" db="EMBL/GenBank/DDBJ databases">
        <authorList>
            <person name="Meier V. D."/>
        </authorList>
    </citation>
    <scope>NUCLEOTIDE SEQUENCE</scope>
    <source>
        <strain evidence="10">AVDCRST_MAG59</strain>
    </source>
</reference>
<dbReference type="GO" id="GO:0005829">
    <property type="term" value="C:cytosol"/>
    <property type="evidence" value="ECO:0007669"/>
    <property type="project" value="TreeGrafter"/>
</dbReference>
<feature type="domain" description="GHMP kinase N-terminal" evidence="7">
    <location>
        <begin position="128"/>
        <end position="198"/>
    </location>
</feature>
<keyword evidence="6" id="KW-0119">Carbohydrate metabolism</keyword>
<dbReference type="InterPro" id="IPR020568">
    <property type="entry name" value="Ribosomal_Su5_D2-typ_SF"/>
</dbReference>
<dbReference type="PANTHER" id="PTHR10457:SF7">
    <property type="entry name" value="GALACTOKINASE-RELATED"/>
    <property type="match status" value="1"/>
</dbReference>
<feature type="domain" description="GHMP kinase C-terminal" evidence="8">
    <location>
        <begin position="304"/>
        <end position="367"/>
    </location>
</feature>
<evidence type="ECO:0000256" key="2">
    <source>
        <dbReference type="ARBA" id="ARBA00022679"/>
    </source>
</evidence>
<protein>
    <submittedName>
        <fullName evidence="10">Galactokinase</fullName>
        <ecNumber evidence="10">2.7.1.6</ecNumber>
    </submittedName>
</protein>
<keyword evidence="6" id="KW-0299">Galactose metabolism</keyword>
<evidence type="ECO:0000256" key="5">
    <source>
        <dbReference type="ARBA" id="ARBA00022840"/>
    </source>
</evidence>
<evidence type="ECO:0000256" key="3">
    <source>
        <dbReference type="ARBA" id="ARBA00022741"/>
    </source>
</evidence>
<dbReference type="SUPFAM" id="SSF55060">
    <property type="entry name" value="GHMP Kinase, C-terminal domain"/>
    <property type="match status" value="1"/>
</dbReference>
<dbReference type="InterPro" id="IPR014721">
    <property type="entry name" value="Ribsml_uS5_D2-typ_fold_subgr"/>
</dbReference>
<dbReference type="InterPro" id="IPR006203">
    <property type="entry name" value="GHMP_knse_ATP-bd_CS"/>
</dbReference>
<gene>
    <name evidence="10" type="ORF">AVDCRST_MAG59-324</name>
</gene>
<dbReference type="InterPro" id="IPR006206">
    <property type="entry name" value="Mevalonate/galactokinase"/>
</dbReference>
<dbReference type="InterPro" id="IPR036554">
    <property type="entry name" value="GHMP_kinase_C_sf"/>
</dbReference>
<dbReference type="Pfam" id="PF08544">
    <property type="entry name" value="GHMP_kinases_C"/>
    <property type="match status" value="1"/>
</dbReference>
<keyword evidence="4 10" id="KW-0418">Kinase</keyword>
<keyword evidence="3" id="KW-0547">Nucleotide-binding</keyword>
<dbReference type="AlphaFoldDB" id="A0A6J4TZR8"/>